<evidence type="ECO:0000256" key="1">
    <source>
        <dbReference type="ARBA" id="ARBA00008894"/>
    </source>
</evidence>
<feature type="domain" description="Disease resistance protein winged helix" evidence="9">
    <location>
        <begin position="400"/>
        <end position="466"/>
    </location>
</feature>
<dbReference type="Gene3D" id="3.80.10.10">
    <property type="entry name" value="Ribonuclease Inhibitor"/>
    <property type="match status" value="2"/>
</dbReference>
<comment type="caution">
    <text evidence="10">The sequence shown here is derived from an EMBL/GenBank/DDBJ whole genome shotgun (WGS) entry which is preliminary data.</text>
</comment>
<dbReference type="InterPro" id="IPR032675">
    <property type="entry name" value="LRR_dom_sf"/>
</dbReference>
<dbReference type="PANTHER" id="PTHR33463:SF187">
    <property type="entry name" value="AND NB-ARC DOMAIN DISEASE RESISTANCE PROTEIN, PUTATIVE-RELATED"/>
    <property type="match status" value="1"/>
</dbReference>
<dbReference type="Pfam" id="PF00931">
    <property type="entry name" value="NB-ARC"/>
    <property type="match status" value="1"/>
</dbReference>
<dbReference type="Proteomes" id="UP001054252">
    <property type="component" value="Unassembled WGS sequence"/>
</dbReference>
<dbReference type="InterPro" id="IPR042197">
    <property type="entry name" value="Apaf_helical"/>
</dbReference>
<comment type="similarity">
    <text evidence="1">Belongs to the disease resistance NB-LRR family.</text>
</comment>
<evidence type="ECO:0000259" key="9">
    <source>
        <dbReference type="Pfam" id="PF23559"/>
    </source>
</evidence>
<reference evidence="10 11" key="1">
    <citation type="journal article" date="2021" name="Commun. Biol.">
        <title>The genome of Shorea leprosula (Dipterocarpaceae) highlights the ecological relevance of drought in aseasonal tropical rainforests.</title>
        <authorList>
            <person name="Ng K.K.S."/>
            <person name="Kobayashi M.J."/>
            <person name="Fawcett J.A."/>
            <person name="Hatakeyama M."/>
            <person name="Paape T."/>
            <person name="Ng C.H."/>
            <person name="Ang C.C."/>
            <person name="Tnah L.H."/>
            <person name="Lee C.T."/>
            <person name="Nishiyama T."/>
            <person name="Sese J."/>
            <person name="O'Brien M.J."/>
            <person name="Copetti D."/>
            <person name="Mohd Noor M.I."/>
            <person name="Ong R.C."/>
            <person name="Putra M."/>
            <person name="Sireger I.Z."/>
            <person name="Indrioko S."/>
            <person name="Kosugi Y."/>
            <person name="Izuno A."/>
            <person name="Isagi Y."/>
            <person name="Lee S.L."/>
            <person name="Shimizu K.K."/>
        </authorList>
    </citation>
    <scope>NUCLEOTIDE SEQUENCE [LARGE SCALE GENOMIC DNA]</scope>
    <source>
        <strain evidence="10">214</strain>
    </source>
</reference>
<accession>A0AAV5KS96</accession>
<protein>
    <submittedName>
        <fullName evidence="10">Uncharacterized protein</fullName>
    </submittedName>
</protein>
<evidence type="ECO:0000313" key="10">
    <source>
        <dbReference type="EMBL" id="GKV27467.1"/>
    </source>
</evidence>
<evidence type="ECO:0000256" key="2">
    <source>
        <dbReference type="ARBA" id="ARBA00022614"/>
    </source>
</evidence>
<dbReference type="GO" id="GO:0006952">
    <property type="term" value="P:defense response"/>
    <property type="evidence" value="ECO:0007669"/>
    <property type="project" value="UniProtKB-KW"/>
</dbReference>
<keyword evidence="2" id="KW-0433">Leucine-rich repeat</keyword>
<dbReference type="SUPFAM" id="SSF52540">
    <property type="entry name" value="P-loop containing nucleoside triphosphate hydrolases"/>
    <property type="match status" value="1"/>
</dbReference>
<dbReference type="InterPro" id="IPR050905">
    <property type="entry name" value="Plant_NBS-LRR"/>
</dbReference>
<dbReference type="Gene3D" id="1.10.8.430">
    <property type="entry name" value="Helical domain of apoptotic protease-activating factors"/>
    <property type="match status" value="1"/>
</dbReference>
<dbReference type="InterPro" id="IPR057135">
    <property type="entry name" value="At4g27190-like_LRR"/>
</dbReference>
<dbReference type="FunFam" id="3.40.50.300:FF:001091">
    <property type="entry name" value="Probable disease resistance protein At1g61300"/>
    <property type="match status" value="1"/>
</dbReference>
<keyword evidence="5" id="KW-0611">Plant defense</keyword>
<evidence type="ECO:0000313" key="11">
    <source>
        <dbReference type="Proteomes" id="UP001054252"/>
    </source>
</evidence>
<dbReference type="GO" id="GO:0043531">
    <property type="term" value="F:ADP binding"/>
    <property type="evidence" value="ECO:0007669"/>
    <property type="project" value="InterPro"/>
</dbReference>
<dbReference type="Pfam" id="PF23247">
    <property type="entry name" value="LRR_RPS2"/>
    <property type="match status" value="1"/>
</dbReference>
<name>A0AAV5KS96_9ROSI</name>
<dbReference type="Gene3D" id="3.40.50.300">
    <property type="entry name" value="P-loop containing nucleotide triphosphate hydrolases"/>
    <property type="match status" value="1"/>
</dbReference>
<evidence type="ECO:0000259" key="7">
    <source>
        <dbReference type="Pfam" id="PF00931"/>
    </source>
</evidence>
<gene>
    <name evidence="10" type="ORF">SLEP1_g36640</name>
</gene>
<evidence type="ECO:0000259" key="8">
    <source>
        <dbReference type="Pfam" id="PF23247"/>
    </source>
</evidence>
<evidence type="ECO:0000256" key="6">
    <source>
        <dbReference type="ARBA" id="ARBA00022840"/>
    </source>
</evidence>
<dbReference type="GO" id="GO:0005524">
    <property type="term" value="F:ATP binding"/>
    <property type="evidence" value="ECO:0007669"/>
    <property type="project" value="UniProtKB-KW"/>
</dbReference>
<dbReference type="FunFam" id="1.10.10.10:FF:000322">
    <property type="entry name" value="Probable disease resistance protein At1g63360"/>
    <property type="match status" value="1"/>
</dbReference>
<sequence length="1029" mass="117322">MESIIAFIGPAFGPVVEYLDCHINFQNDVGDLRERVAGLKRRRNDKVGELRSVDVWEKQVKEEVQGWLEYARKVIEIEMPDIEGQVQNVSYFSHGNLGRRVRRKIQDVREIYDRGSFPEGLVIERSPAIGITLPTENMVGEVDVKEKIWEYLMGHEVGIIGVCGIGGVGKTTVMKHIHNELVKEASRFEKVVWVTVSHPLNVFRLQDDIAGAMSKATKKSVSDGSDELSRASRLMEAMKKVKYALILDDVWDKLALHKIGIPKPTMENGCKIVITSRSIDVCNYLRCQVVKVPPLPEQESLNLFLDKVGQDVLLIPKLEEILKFMVAECTGLPLAIVVIAGSMRGVEDICEWRNALRELHQCVVDTEKDLEDQIFKRLKFSYDRLPNSSFQKCFLYCSLHPEDWEIRRQDLIEAWICEGIVEKLGSRREMHDKGNAILNRLLNCCLLQEANKEACVKMHDVVRDMALRIKRTSPGRFMVKAGMRLTEIPDEDEWNEDLDKVSLMKNVISYIPQNMSPKCLMLSTLILEGNSRLRQIPECFFANMPLLKFLDLSNTGIEVLPNSICNLEYLTTLILCGCESLKRMPSLSKLKTLKKLDLDGAGLCEAPKGIEMLENLQYLDLSCPNLRLLPEGKISKLFRLQYLRKRQIFSTDIRGEEVARLKMLEWFEGRFVWPKDFSSFVSKLNLFGRPSHYFITVGDTDRYSGGHFWKFNNNDLPKQVILIGCQMGEEDELVLPGDLQDLRIESCNAVGDISVFQKDFTQLRTCALEDCLGIGCVVSLSSSSSTSSTVMNNLEVLTLKCLLGLRDVVKVEKTRASLAPTIFPHIFSNLKQLRVYNCLKLKKLFPWELLQGQGLQNLELIEVTNCQGMEEIIGWEEEEEGNQTTTTILITFPKLRILELQSLPELKRICPERGWENAQPSLPAVKSICIFNPKRWWESLEWENPDDKIVLQPFRKPEKDSAQEASTGMDFLSHPLNINLVNLCPLSNAQPRLHLLSSQTYFFNSATYTAKENKKIGTHTHFNPMQSLL</sequence>
<proteinExistence type="inferred from homology"/>
<dbReference type="InterPro" id="IPR002182">
    <property type="entry name" value="NB-ARC"/>
</dbReference>
<dbReference type="InterPro" id="IPR036388">
    <property type="entry name" value="WH-like_DNA-bd_sf"/>
</dbReference>
<feature type="domain" description="NB-ARC" evidence="7">
    <location>
        <begin position="144"/>
        <end position="310"/>
    </location>
</feature>
<dbReference type="PANTHER" id="PTHR33463">
    <property type="entry name" value="NB-ARC DOMAIN-CONTAINING PROTEIN-RELATED"/>
    <property type="match status" value="1"/>
</dbReference>
<dbReference type="PRINTS" id="PR00364">
    <property type="entry name" value="DISEASERSIST"/>
</dbReference>
<evidence type="ECO:0000256" key="5">
    <source>
        <dbReference type="ARBA" id="ARBA00022821"/>
    </source>
</evidence>
<dbReference type="AlphaFoldDB" id="A0AAV5KS96"/>
<organism evidence="10 11">
    <name type="scientific">Rubroshorea leprosula</name>
    <dbReference type="NCBI Taxonomy" id="152421"/>
    <lineage>
        <taxon>Eukaryota</taxon>
        <taxon>Viridiplantae</taxon>
        <taxon>Streptophyta</taxon>
        <taxon>Embryophyta</taxon>
        <taxon>Tracheophyta</taxon>
        <taxon>Spermatophyta</taxon>
        <taxon>Magnoliopsida</taxon>
        <taxon>eudicotyledons</taxon>
        <taxon>Gunneridae</taxon>
        <taxon>Pentapetalae</taxon>
        <taxon>rosids</taxon>
        <taxon>malvids</taxon>
        <taxon>Malvales</taxon>
        <taxon>Dipterocarpaceae</taxon>
        <taxon>Rubroshorea</taxon>
    </lineage>
</organism>
<keyword evidence="4" id="KW-0547">Nucleotide-binding</keyword>
<dbReference type="EMBL" id="BPVZ01000075">
    <property type="protein sequence ID" value="GKV27467.1"/>
    <property type="molecule type" value="Genomic_DNA"/>
</dbReference>
<keyword evidence="11" id="KW-1185">Reference proteome</keyword>
<evidence type="ECO:0000256" key="3">
    <source>
        <dbReference type="ARBA" id="ARBA00022737"/>
    </source>
</evidence>
<dbReference type="Pfam" id="PF23559">
    <property type="entry name" value="WHD_DRP"/>
    <property type="match status" value="1"/>
</dbReference>
<dbReference type="SUPFAM" id="SSF52058">
    <property type="entry name" value="L domain-like"/>
    <property type="match status" value="1"/>
</dbReference>
<keyword evidence="3" id="KW-0677">Repeat</keyword>
<dbReference type="Gene3D" id="1.10.10.10">
    <property type="entry name" value="Winged helix-like DNA-binding domain superfamily/Winged helix DNA-binding domain"/>
    <property type="match status" value="1"/>
</dbReference>
<feature type="domain" description="Disease resistance protein At4g27190-like leucine-rich repeats" evidence="8">
    <location>
        <begin position="825"/>
        <end position="912"/>
    </location>
</feature>
<dbReference type="InterPro" id="IPR027417">
    <property type="entry name" value="P-loop_NTPase"/>
</dbReference>
<dbReference type="InterPro" id="IPR058922">
    <property type="entry name" value="WHD_DRP"/>
</dbReference>
<evidence type="ECO:0000256" key="4">
    <source>
        <dbReference type="ARBA" id="ARBA00022741"/>
    </source>
</evidence>
<keyword evidence="6" id="KW-0067">ATP-binding</keyword>